<proteinExistence type="predicted"/>
<comment type="caution">
    <text evidence="1">The sequence shown here is derived from an EMBL/GenBank/DDBJ whole genome shotgun (WGS) entry which is preliminary data.</text>
</comment>
<accession>X1C6V7</accession>
<reference evidence="1" key="1">
    <citation type="journal article" date="2014" name="Front. Microbiol.">
        <title>High frequency of phylogenetically diverse reductive dehalogenase-homologous genes in deep subseafloor sedimentary metagenomes.</title>
        <authorList>
            <person name="Kawai M."/>
            <person name="Futagami T."/>
            <person name="Toyoda A."/>
            <person name="Takaki Y."/>
            <person name="Nishi S."/>
            <person name="Hori S."/>
            <person name="Arai W."/>
            <person name="Tsubouchi T."/>
            <person name="Morono Y."/>
            <person name="Uchiyama I."/>
            <person name="Ito T."/>
            <person name="Fujiyama A."/>
            <person name="Inagaki F."/>
            <person name="Takami H."/>
        </authorList>
    </citation>
    <scope>NUCLEOTIDE SEQUENCE</scope>
    <source>
        <strain evidence="1">Expedition CK06-06</strain>
    </source>
</reference>
<feature type="non-terminal residue" evidence="1">
    <location>
        <position position="39"/>
    </location>
</feature>
<sequence>MTFIYNIKRINTNKRFKRLVREAILDRGNQGIHKLKNIA</sequence>
<evidence type="ECO:0000313" key="1">
    <source>
        <dbReference type="EMBL" id="GAH03806.1"/>
    </source>
</evidence>
<organism evidence="1">
    <name type="scientific">marine sediment metagenome</name>
    <dbReference type="NCBI Taxonomy" id="412755"/>
    <lineage>
        <taxon>unclassified sequences</taxon>
        <taxon>metagenomes</taxon>
        <taxon>ecological metagenomes</taxon>
    </lineage>
</organism>
<name>X1C6V7_9ZZZZ</name>
<dbReference type="EMBL" id="BART01025708">
    <property type="protein sequence ID" value="GAH03806.1"/>
    <property type="molecule type" value="Genomic_DNA"/>
</dbReference>
<gene>
    <name evidence="1" type="ORF">S01H4_46078</name>
</gene>
<protein>
    <submittedName>
        <fullName evidence="1">Uncharacterized protein</fullName>
    </submittedName>
</protein>
<dbReference type="AlphaFoldDB" id="X1C6V7"/>